<accession>A0A1S8WKD8</accession>
<sequence length="94" mass="10784">MELPGIRLQVQSPWKKKMAKTNRIRIQQLPANLGSDKSDSNHWLGDLRAPMRVGIDGVWTMISFGCQCVNLRNVSNSRVLSLRTLSVQKRIFKY</sequence>
<name>A0A1S8WKD8_OPIVI</name>
<gene>
    <name evidence="1" type="ORF">X801_09298</name>
</gene>
<evidence type="ECO:0000313" key="1">
    <source>
        <dbReference type="EMBL" id="OON14906.1"/>
    </source>
</evidence>
<keyword evidence="2" id="KW-1185">Reference proteome</keyword>
<reference evidence="1 2" key="1">
    <citation type="submission" date="2015-03" db="EMBL/GenBank/DDBJ databases">
        <title>Draft genome of the nematode, Opisthorchis viverrini.</title>
        <authorList>
            <person name="Mitreva M."/>
        </authorList>
    </citation>
    <scope>NUCLEOTIDE SEQUENCE [LARGE SCALE GENOMIC DNA]</scope>
    <source>
        <strain evidence="1">Khon Kaen</strain>
    </source>
</reference>
<organism evidence="1 2">
    <name type="scientific">Opisthorchis viverrini</name>
    <name type="common">Southeast Asian liver fluke</name>
    <dbReference type="NCBI Taxonomy" id="6198"/>
    <lineage>
        <taxon>Eukaryota</taxon>
        <taxon>Metazoa</taxon>
        <taxon>Spiralia</taxon>
        <taxon>Lophotrochozoa</taxon>
        <taxon>Platyhelminthes</taxon>
        <taxon>Trematoda</taxon>
        <taxon>Digenea</taxon>
        <taxon>Opisthorchiida</taxon>
        <taxon>Opisthorchiata</taxon>
        <taxon>Opisthorchiidae</taxon>
        <taxon>Opisthorchis</taxon>
    </lineage>
</organism>
<dbReference type="AlphaFoldDB" id="A0A1S8WKD8"/>
<dbReference type="EMBL" id="KV906339">
    <property type="protein sequence ID" value="OON14906.1"/>
    <property type="molecule type" value="Genomic_DNA"/>
</dbReference>
<protein>
    <submittedName>
        <fullName evidence="1">Uncharacterized protein</fullName>
    </submittedName>
</protein>
<dbReference type="Proteomes" id="UP000243686">
    <property type="component" value="Unassembled WGS sequence"/>
</dbReference>
<proteinExistence type="predicted"/>
<evidence type="ECO:0000313" key="2">
    <source>
        <dbReference type="Proteomes" id="UP000243686"/>
    </source>
</evidence>